<dbReference type="InterPro" id="IPR051616">
    <property type="entry name" value="Cul2-RING_E3_ligase_SR"/>
</dbReference>
<feature type="repeat" description="ANK" evidence="1">
    <location>
        <begin position="271"/>
        <end position="303"/>
    </location>
</feature>
<dbReference type="InterPro" id="IPR019734">
    <property type="entry name" value="TPR_rpt"/>
</dbReference>
<evidence type="ECO:0008006" key="5">
    <source>
        <dbReference type="Google" id="ProtNLM"/>
    </source>
</evidence>
<dbReference type="InterPro" id="IPR011990">
    <property type="entry name" value="TPR-like_helical_dom_sf"/>
</dbReference>
<name>A0AAV0LJ26_9ROSI</name>
<dbReference type="Gene3D" id="1.25.40.20">
    <property type="entry name" value="Ankyrin repeat-containing domain"/>
    <property type="match status" value="1"/>
</dbReference>
<dbReference type="PANTHER" id="PTHR46224">
    <property type="entry name" value="ANKYRIN REPEAT FAMILY PROTEIN"/>
    <property type="match status" value="1"/>
</dbReference>
<dbReference type="Gene3D" id="1.25.40.10">
    <property type="entry name" value="Tetratricopeptide repeat domain"/>
    <property type="match status" value="1"/>
</dbReference>
<evidence type="ECO:0000256" key="1">
    <source>
        <dbReference type="PROSITE-ProRule" id="PRU00023"/>
    </source>
</evidence>
<proteinExistence type="predicted"/>
<evidence type="ECO:0000256" key="2">
    <source>
        <dbReference type="PROSITE-ProRule" id="PRU00339"/>
    </source>
</evidence>
<feature type="non-terminal residue" evidence="3">
    <location>
        <position position="1"/>
    </location>
</feature>
<keyword evidence="4" id="KW-1185">Reference proteome</keyword>
<evidence type="ECO:0000313" key="3">
    <source>
        <dbReference type="EMBL" id="CAI0434318.1"/>
    </source>
</evidence>
<gene>
    <name evidence="3" type="ORF">LITE_LOCUS24228</name>
</gene>
<dbReference type="InterPro" id="IPR002110">
    <property type="entry name" value="Ankyrin_rpt"/>
</dbReference>
<keyword evidence="2" id="KW-0802">TPR repeat</keyword>
<keyword evidence="1" id="KW-0040">ANK repeat</keyword>
<reference evidence="3" key="1">
    <citation type="submission" date="2022-08" db="EMBL/GenBank/DDBJ databases">
        <authorList>
            <person name="Gutierrez-Valencia J."/>
        </authorList>
    </citation>
    <scope>NUCLEOTIDE SEQUENCE</scope>
</reference>
<dbReference type="PANTHER" id="PTHR46224:SF67">
    <property type="entry name" value="HSP70-HSP90 ORGANIZING PROTEIN 3-LIKE"/>
    <property type="match status" value="1"/>
</dbReference>
<organism evidence="3 4">
    <name type="scientific">Linum tenue</name>
    <dbReference type="NCBI Taxonomy" id="586396"/>
    <lineage>
        <taxon>Eukaryota</taxon>
        <taxon>Viridiplantae</taxon>
        <taxon>Streptophyta</taxon>
        <taxon>Embryophyta</taxon>
        <taxon>Tracheophyta</taxon>
        <taxon>Spermatophyta</taxon>
        <taxon>Magnoliopsida</taxon>
        <taxon>eudicotyledons</taxon>
        <taxon>Gunneridae</taxon>
        <taxon>Pentapetalae</taxon>
        <taxon>rosids</taxon>
        <taxon>fabids</taxon>
        <taxon>Malpighiales</taxon>
        <taxon>Linaceae</taxon>
        <taxon>Linum</taxon>
    </lineage>
</organism>
<dbReference type="AlphaFoldDB" id="A0AAV0LJ26"/>
<dbReference type="PRINTS" id="PR01415">
    <property type="entry name" value="ANKYRIN"/>
</dbReference>
<sequence>LISLFASGQCKRFCIHNGSQFPPLYSLLRLSPTTLNDGIFVSQLRSVAMFASDVFQPLRPQLDDFTRDPEAASLLLAAFEGKFNTVEMMEHMIDRPMESLKDDLGRTALHYAAAGGKYDVLVYLVEIMGFPADIRDSSGETPLHKAIVARHHGCAEYLLDYDADPNAATYDDGCTPFHYAAGAGSKKLVTLLLSQGAKVDAKSSYGTALHFAFRNKVMVKTLLEHNANPNIVISEAMSPLVMSIVGKCLETVKLLLKAGADPNLTPSLNLFGISPLGTAVMEGAMEIIKLLLNAGADPNASDNVLGMKPAELAGWLGMRQAAKLLLPLTSPNPKVPTWTFNGIKKYYNAEPQAAEIYSRTEERRLLFKSKGKDAFIRKQHALALLWYTQAKNLNPLDETVLSNLSACWVRMKNGGQALSEARACIMLKPEWPKAYYREGMALNLLKEFRDAAKSFAMGLQFDPGNKELEDALRQALADAADPRKTFGGFGFF</sequence>
<dbReference type="SUPFAM" id="SSF48403">
    <property type="entry name" value="Ankyrin repeat"/>
    <property type="match status" value="1"/>
</dbReference>
<dbReference type="InterPro" id="IPR036770">
    <property type="entry name" value="Ankyrin_rpt-contain_sf"/>
</dbReference>
<dbReference type="EMBL" id="CAMGYJ010000006">
    <property type="protein sequence ID" value="CAI0434318.1"/>
    <property type="molecule type" value="Genomic_DNA"/>
</dbReference>
<dbReference type="SMART" id="SM00028">
    <property type="entry name" value="TPR"/>
    <property type="match status" value="2"/>
</dbReference>
<dbReference type="Pfam" id="PF12796">
    <property type="entry name" value="Ank_2"/>
    <property type="match status" value="3"/>
</dbReference>
<comment type="caution">
    <text evidence="3">The sequence shown here is derived from an EMBL/GenBank/DDBJ whole genome shotgun (WGS) entry which is preliminary data.</text>
</comment>
<accession>A0AAV0LJ26</accession>
<evidence type="ECO:0000313" key="4">
    <source>
        <dbReference type="Proteomes" id="UP001154282"/>
    </source>
</evidence>
<protein>
    <recommendedName>
        <fullName evidence="5">Ankyrin repeat family protein</fullName>
    </recommendedName>
</protein>
<dbReference type="PROSITE" id="PS50088">
    <property type="entry name" value="ANK_REPEAT"/>
    <property type="match status" value="5"/>
</dbReference>
<feature type="repeat" description="TPR" evidence="2">
    <location>
        <begin position="432"/>
        <end position="465"/>
    </location>
</feature>
<dbReference type="PROSITE" id="PS50297">
    <property type="entry name" value="ANK_REP_REGION"/>
    <property type="match status" value="4"/>
</dbReference>
<dbReference type="PROSITE" id="PS50005">
    <property type="entry name" value="TPR"/>
    <property type="match status" value="1"/>
</dbReference>
<dbReference type="SUPFAM" id="SSF48452">
    <property type="entry name" value="TPR-like"/>
    <property type="match status" value="1"/>
</dbReference>
<feature type="repeat" description="ANK" evidence="1">
    <location>
        <begin position="104"/>
        <end position="137"/>
    </location>
</feature>
<feature type="repeat" description="ANK" evidence="1">
    <location>
        <begin position="172"/>
        <end position="204"/>
    </location>
</feature>
<feature type="repeat" description="ANK" evidence="1">
    <location>
        <begin position="138"/>
        <end position="170"/>
    </location>
</feature>
<dbReference type="Proteomes" id="UP001154282">
    <property type="component" value="Unassembled WGS sequence"/>
</dbReference>
<dbReference type="SMART" id="SM00248">
    <property type="entry name" value="ANK"/>
    <property type="match status" value="6"/>
</dbReference>
<feature type="repeat" description="ANK" evidence="1">
    <location>
        <begin position="235"/>
        <end position="267"/>
    </location>
</feature>